<dbReference type="PANTHER" id="PTHR13932">
    <property type="entry name" value="COPROPORPHYRINIGEN III OXIDASE"/>
    <property type="match status" value="1"/>
</dbReference>
<keyword evidence="3" id="KW-0411">Iron-sulfur</keyword>
<dbReference type="InterPro" id="IPR004559">
    <property type="entry name" value="HemW-like"/>
</dbReference>
<comment type="function">
    <text evidence="3">Probably acts as a heme chaperone, transferring heme to an unknown acceptor. Binds one molecule of heme per monomer, possibly covalently. Binds 1 [4Fe-4S] cluster. The cluster is coordinated with 3 cysteines and an exchangeable S-adenosyl-L-methionine.</text>
</comment>
<dbReference type="GO" id="GO:0004109">
    <property type="term" value="F:coproporphyrinogen oxidase activity"/>
    <property type="evidence" value="ECO:0007669"/>
    <property type="project" value="InterPro"/>
</dbReference>
<dbReference type="KEGG" id="mgj:MGM1_1160"/>
<dbReference type="STRING" id="1318617.MGM1_1160"/>
<keyword evidence="3" id="KW-0479">Metal-binding</keyword>
<reference evidence="5 6" key="1">
    <citation type="journal article" date="2014" name="PLoS ONE">
        <title>An emerging Mycoplasma associated with trichomoniasis, vaginal infection and disease.</title>
        <authorList>
            <consortium name="Vaginal Microbiome Consortium"/>
            <person name="Fettweis J.M."/>
            <person name="Serrano M.G."/>
            <person name="Huang B."/>
            <person name="Brooks J.P."/>
            <person name="Glascock A.L."/>
            <person name="Sheth N.U."/>
            <person name="Strauss J.F.III."/>
            <person name="Jefferson K.K."/>
            <person name="Buck G.A."/>
        </authorList>
    </citation>
    <scope>NUCLEOTIDE SEQUENCE [LARGE SCALE GENOMIC DNA]</scope>
    <source>
        <strain evidence="5 6">VCU_M1</strain>
    </source>
</reference>
<accession>A0A097SSD2</accession>
<proteinExistence type="inferred from homology"/>
<dbReference type="InterPro" id="IPR006638">
    <property type="entry name" value="Elp3/MiaA/NifB-like_rSAM"/>
</dbReference>
<dbReference type="Pfam" id="PF04055">
    <property type="entry name" value="Radical_SAM"/>
    <property type="match status" value="1"/>
</dbReference>
<evidence type="ECO:0000256" key="2">
    <source>
        <dbReference type="ARBA" id="ARBA00017228"/>
    </source>
</evidence>
<dbReference type="NCBIfam" id="TIGR00539">
    <property type="entry name" value="hemN_rel"/>
    <property type="match status" value="1"/>
</dbReference>
<keyword evidence="3" id="KW-0408">Iron</keyword>
<evidence type="ECO:0000256" key="1">
    <source>
        <dbReference type="ARBA" id="ARBA00006100"/>
    </source>
</evidence>
<protein>
    <recommendedName>
        <fullName evidence="2 3">Heme chaperone HemW</fullName>
    </recommendedName>
</protein>
<dbReference type="InterPro" id="IPR023404">
    <property type="entry name" value="rSAM_horseshoe"/>
</dbReference>
<comment type="similarity">
    <text evidence="1">Belongs to the anaerobic coproporphyrinogen-III oxidase family. HemW subfamily.</text>
</comment>
<sequence>MIKQIKHLYIHIPFCHNICSYCDFVRFQVNDINKKEKYVNEIIKQIQSECNGCKFKTIYIGGGTPNCLDNHLLAQLLNELSKYLDNECEFTIECNPEFVNLEQIQIFKQYKINRISLGVQSLNQNVLNIFHRKHTNKQVFQSIKLLHKNNVHNISVDFIYGLNDISKSDLQANVQFLIDYQIPHVSFYSLELKPNSIMTKNNFHLNGETIDEQWKIIEKTMQEKHFDHYEIANFAINKQYYSQHNLAYWNTNDWIGIGLGAYGLVNRQYYSYVGNLNNYKKQIQNYDDYEYYLHILIMGLRLIHGFDLKLSHHRKAFQFFQHLIDPNLYQIIDEKIILKNYNQLDEILIKLVNENH</sequence>
<keyword evidence="3" id="KW-0143">Chaperone</keyword>
<dbReference type="InterPro" id="IPR058240">
    <property type="entry name" value="rSAM_sf"/>
</dbReference>
<dbReference type="SFLD" id="SFLDG01065">
    <property type="entry name" value="anaerobic_coproporphyrinogen-I"/>
    <property type="match status" value="1"/>
</dbReference>
<evidence type="ECO:0000313" key="6">
    <source>
        <dbReference type="Proteomes" id="UP000030066"/>
    </source>
</evidence>
<dbReference type="SFLD" id="SFLDG01082">
    <property type="entry name" value="B12-binding_domain_containing"/>
    <property type="match status" value="1"/>
</dbReference>
<dbReference type="GO" id="GO:0006779">
    <property type="term" value="P:porphyrin-containing compound biosynthetic process"/>
    <property type="evidence" value="ECO:0007669"/>
    <property type="project" value="InterPro"/>
</dbReference>
<evidence type="ECO:0000313" key="5">
    <source>
        <dbReference type="EMBL" id="AIV03503.1"/>
    </source>
</evidence>
<comment type="subcellular location">
    <subcellularLocation>
        <location evidence="3">Cytoplasm</location>
    </subcellularLocation>
</comment>
<dbReference type="InterPro" id="IPR034505">
    <property type="entry name" value="Coproporphyrinogen-III_oxidase"/>
</dbReference>
<keyword evidence="3" id="KW-0949">S-adenosyl-L-methionine</keyword>
<dbReference type="SMART" id="SM00729">
    <property type="entry name" value="Elp3"/>
    <property type="match status" value="1"/>
</dbReference>
<dbReference type="InterPro" id="IPR007197">
    <property type="entry name" value="rSAM"/>
</dbReference>
<keyword evidence="3" id="KW-0004">4Fe-4S</keyword>
<keyword evidence="6" id="KW-1185">Reference proteome</keyword>
<keyword evidence="3" id="KW-0963">Cytoplasm</keyword>
<name>A0A097SSD2_9BACT</name>
<dbReference type="SFLD" id="SFLDS00029">
    <property type="entry name" value="Radical_SAM"/>
    <property type="match status" value="1"/>
</dbReference>
<organism evidence="5 6">
    <name type="scientific">Candidatus Malacoplasma girerdii</name>
    <dbReference type="NCBI Taxonomy" id="1318617"/>
    <lineage>
        <taxon>Bacteria</taxon>
        <taxon>Bacillati</taxon>
        <taxon>Mycoplasmatota</taxon>
        <taxon>Mycoplasmoidales</taxon>
        <taxon>Mycoplasmoidaceae</taxon>
        <taxon>Malacoplasma</taxon>
    </lineage>
</organism>
<dbReference type="EMBL" id="CP007711">
    <property type="protein sequence ID" value="AIV03503.1"/>
    <property type="molecule type" value="Genomic_DNA"/>
</dbReference>
<evidence type="ECO:0000256" key="3">
    <source>
        <dbReference type="RuleBase" id="RU364116"/>
    </source>
</evidence>
<evidence type="ECO:0000259" key="4">
    <source>
        <dbReference type="PROSITE" id="PS51918"/>
    </source>
</evidence>
<feature type="domain" description="Radical SAM core" evidence="4">
    <location>
        <begin position="1"/>
        <end position="227"/>
    </location>
</feature>
<keyword evidence="3" id="KW-0349">Heme</keyword>
<dbReference type="Gene3D" id="3.80.30.20">
    <property type="entry name" value="tm_1862 like domain"/>
    <property type="match status" value="1"/>
</dbReference>
<dbReference type="GO" id="GO:0005737">
    <property type="term" value="C:cytoplasm"/>
    <property type="evidence" value="ECO:0007669"/>
    <property type="project" value="UniProtKB-SubCell"/>
</dbReference>
<dbReference type="SFLD" id="SFLDF00562">
    <property type="entry name" value="HemN-like__clustered_with_heat"/>
    <property type="match status" value="1"/>
</dbReference>
<dbReference type="GO" id="GO:0051539">
    <property type="term" value="F:4 iron, 4 sulfur cluster binding"/>
    <property type="evidence" value="ECO:0007669"/>
    <property type="project" value="UniProtKB-UniRule"/>
</dbReference>
<dbReference type="AlphaFoldDB" id="A0A097SSD2"/>
<dbReference type="PANTHER" id="PTHR13932:SF5">
    <property type="entry name" value="RADICAL S-ADENOSYL METHIONINE DOMAIN-CONTAINING PROTEIN 1, MITOCHONDRIAL"/>
    <property type="match status" value="1"/>
</dbReference>
<dbReference type="SUPFAM" id="SSF102114">
    <property type="entry name" value="Radical SAM enzymes"/>
    <property type="match status" value="1"/>
</dbReference>
<gene>
    <name evidence="5" type="primary">hemN</name>
    <name evidence="5" type="ORF">MGM1_1160</name>
</gene>
<dbReference type="Proteomes" id="UP000030066">
    <property type="component" value="Chromosome"/>
</dbReference>
<dbReference type="GO" id="GO:0046872">
    <property type="term" value="F:metal ion binding"/>
    <property type="evidence" value="ECO:0007669"/>
    <property type="project" value="UniProtKB-UniRule"/>
</dbReference>
<dbReference type="eggNOG" id="COG0635">
    <property type="taxonomic scope" value="Bacteria"/>
</dbReference>
<dbReference type="HOGENOM" id="CLU_027579_2_2_14"/>
<dbReference type="CDD" id="cd01335">
    <property type="entry name" value="Radical_SAM"/>
    <property type="match status" value="1"/>
</dbReference>
<dbReference type="PROSITE" id="PS51918">
    <property type="entry name" value="RADICAL_SAM"/>
    <property type="match status" value="1"/>
</dbReference>